<dbReference type="SMART" id="SM01052">
    <property type="entry name" value="CAP_GLY"/>
    <property type="match status" value="1"/>
</dbReference>
<accession>A0ABD3UX65</accession>
<dbReference type="Gene3D" id="2.30.30.190">
    <property type="entry name" value="CAP Gly-rich-like domain"/>
    <property type="match status" value="1"/>
</dbReference>
<evidence type="ECO:0000313" key="11">
    <source>
        <dbReference type="Proteomes" id="UP001634394"/>
    </source>
</evidence>
<dbReference type="GO" id="GO:0030286">
    <property type="term" value="C:dynein complex"/>
    <property type="evidence" value="ECO:0007669"/>
    <property type="project" value="UniProtKB-KW"/>
</dbReference>
<feature type="region of interest" description="Disordered" evidence="8">
    <location>
        <begin position="121"/>
        <end position="157"/>
    </location>
</feature>
<evidence type="ECO:0000256" key="5">
    <source>
        <dbReference type="ARBA" id="ARBA00023054"/>
    </source>
</evidence>
<evidence type="ECO:0000256" key="3">
    <source>
        <dbReference type="ARBA" id="ARBA00022701"/>
    </source>
</evidence>
<feature type="non-terminal residue" evidence="10">
    <location>
        <position position="1"/>
    </location>
</feature>
<comment type="caution">
    <text evidence="10">The sequence shown here is derived from an EMBL/GenBank/DDBJ whole genome shotgun (WGS) entry which is preliminary data.</text>
</comment>
<organism evidence="10 11">
    <name type="scientific">Sinanodonta woodiana</name>
    <name type="common">Chinese pond mussel</name>
    <name type="synonym">Anodonta woodiana</name>
    <dbReference type="NCBI Taxonomy" id="1069815"/>
    <lineage>
        <taxon>Eukaryota</taxon>
        <taxon>Metazoa</taxon>
        <taxon>Spiralia</taxon>
        <taxon>Lophotrochozoa</taxon>
        <taxon>Mollusca</taxon>
        <taxon>Bivalvia</taxon>
        <taxon>Autobranchia</taxon>
        <taxon>Heteroconchia</taxon>
        <taxon>Palaeoheterodonta</taxon>
        <taxon>Unionida</taxon>
        <taxon>Unionoidea</taxon>
        <taxon>Unionidae</taxon>
        <taxon>Unioninae</taxon>
        <taxon>Sinanodonta</taxon>
    </lineage>
</organism>
<protein>
    <recommendedName>
        <fullName evidence="9">CAP-Gly domain-containing protein</fullName>
    </recommendedName>
</protein>
<feature type="compositionally biased region" description="Polar residues" evidence="8">
    <location>
        <begin position="24"/>
        <end position="34"/>
    </location>
</feature>
<evidence type="ECO:0000313" key="10">
    <source>
        <dbReference type="EMBL" id="KAL3854057.1"/>
    </source>
</evidence>
<dbReference type="Pfam" id="PF01302">
    <property type="entry name" value="CAP_GLY"/>
    <property type="match status" value="1"/>
</dbReference>
<dbReference type="PANTHER" id="PTHR18916:SF6">
    <property type="entry name" value="DYNACTIN SUBUNIT 1"/>
    <property type="match status" value="1"/>
</dbReference>
<sequence>NYHHQQPRWMPCGDNTFAYGDENFNLNMDSTGSEHSPPLSENAGSSSWNNWENEISSLSGLNLGGSSELSNLVEDKEIAARAVAFVVNSTRKGIVPLCADVANLFRVKRSLEKRVNKLKQENEALRSQHTSNSTSPTPHSLSSYTDKTPLQDQDHYRPCSRCSQCSSSLSYSPKVNNFRLSSLQYSPASSRESHKQSSPHSTGSSFRSQNGYSAVLPTENNHQDDTIEIISEINDFNKEIDSNVHATKEFHRKNSPKSDLDTLENENEIVTEVEIHHPKIRNEETIELQPFNKANLKVKRQKGKNLSKFGHGKGTQKHNDAISLRYENLIKNSVMESSHKTFMQIQSDFHLIADSCRNLRGDQRKVPMRRKNSLPEIVSEPNESAQKVCMKISKEVQCCLFPHTDRTLEEQFIKTVQLNSKLAEDLGSARKEIEMLKGRLKELEMNQLARDSTEDQVFYENECGDKNDDEAVFYTNKPQQYKNNYNGYSKNSSPKRTSNSTVYLPSPLPHCKCTGCQEMLGSEDDLSHYTDNLLDEPNRFVVNGKLQVHLDDHVVIKGQRTGIIRYVGHIDRIGQTNSVFVGLELDAPVGRHDGYFNGKRYFYCPKDHGIFVPLQDIICKVSKK</sequence>
<keyword evidence="5 7" id="KW-0175">Coiled coil</keyword>
<gene>
    <name evidence="10" type="ORF">ACJMK2_013338</name>
</gene>
<keyword evidence="4" id="KW-0243">Dynein</keyword>
<proteinExistence type="predicted"/>
<dbReference type="InterPro" id="IPR036859">
    <property type="entry name" value="CAP-Gly_dom_sf"/>
</dbReference>
<dbReference type="PANTHER" id="PTHR18916">
    <property type="entry name" value="DYNACTIN 1-RELATED MICROTUBULE-BINDING"/>
    <property type="match status" value="1"/>
</dbReference>
<evidence type="ECO:0000256" key="1">
    <source>
        <dbReference type="ARBA" id="ARBA00004186"/>
    </source>
</evidence>
<keyword evidence="2" id="KW-0963">Cytoplasm</keyword>
<evidence type="ECO:0000256" key="8">
    <source>
        <dbReference type="SAM" id="MobiDB-lite"/>
    </source>
</evidence>
<dbReference type="AlphaFoldDB" id="A0ABD3UX65"/>
<evidence type="ECO:0000256" key="4">
    <source>
        <dbReference type="ARBA" id="ARBA00023017"/>
    </source>
</evidence>
<feature type="compositionally biased region" description="Polar residues" evidence="8">
    <location>
        <begin position="186"/>
        <end position="212"/>
    </location>
</feature>
<feature type="compositionally biased region" description="Low complexity" evidence="8">
    <location>
        <begin position="127"/>
        <end position="145"/>
    </location>
</feature>
<dbReference type="SUPFAM" id="SSF74924">
    <property type="entry name" value="Cap-Gly domain"/>
    <property type="match status" value="1"/>
</dbReference>
<dbReference type="PROSITE" id="PS50245">
    <property type="entry name" value="CAP_GLY_2"/>
    <property type="match status" value="1"/>
</dbReference>
<evidence type="ECO:0000256" key="6">
    <source>
        <dbReference type="ARBA" id="ARBA00023212"/>
    </source>
</evidence>
<dbReference type="InterPro" id="IPR000938">
    <property type="entry name" value="CAP-Gly_domain"/>
</dbReference>
<name>A0ABD3UX65_SINWO</name>
<evidence type="ECO:0000259" key="9">
    <source>
        <dbReference type="PROSITE" id="PS50245"/>
    </source>
</evidence>
<dbReference type="EMBL" id="JBJQND010000014">
    <property type="protein sequence ID" value="KAL3854057.1"/>
    <property type="molecule type" value="Genomic_DNA"/>
</dbReference>
<keyword evidence="6" id="KW-0206">Cytoskeleton</keyword>
<feature type="coiled-coil region" evidence="7">
    <location>
        <begin position="419"/>
        <end position="446"/>
    </location>
</feature>
<feature type="domain" description="CAP-Gly" evidence="9">
    <location>
        <begin position="571"/>
        <end position="613"/>
    </location>
</feature>
<evidence type="ECO:0000256" key="7">
    <source>
        <dbReference type="SAM" id="Coils"/>
    </source>
</evidence>
<dbReference type="GO" id="GO:0005819">
    <property type="term" value="C:spindle"/>
    <property type="evidence" value="ECO:0007669"/>
    <property type="project" value="UniProtKB-SubCell"/>
</dbReference>
<reference evidence="10 11" key="1">
    <citation type="submission" date="2024-11" db="EMBL/GenBank/DDBJ databases">
        <title>Chromosome-level genome assembly of the freshwater bivalve Anodonta woodiana.</title>
        <authorList>
            <person name="Chen X."/>
        </authorList>
    </citation>
    <scope>NUCLEOTIDE SEQUENCE [LARGE SCALE GENOMIC DNA]</scope>
    <source>
        <strain evidence="10">MN2024</strain>
        <tissue evidence="10">Gills</tissue>
    </source>
</reference>
<dbReference type="GO" id="GO:0005874">
    <property type="term" value="C:microtubule"/>
    <property type="evidence" value="ECO:0007669"/>
    <property type="project" value="UniProtKB-KW"/>
</dbReference>
<evidence type="ECO:0000256" key="2">
    <source>
        <dbReference type="ARBA" id="ARBA00022490"/>
    </source>
</evidence>
<dbReference type="Proteomes" id="UP001634394">
    <property type="component" value="Unassembled WGS sequence"/>
</dbReference>
<keyword evidence="11" id="KW-1185">Reference proteome</keyword>
<keyword evidence="3" id="KW-0493">Microtubule</keyword>
<feature type="region of interest" description="Disordered" evidence="8">
    <location>
        <begin position="23"/>
        <end position="47"/>
    </location>
</feature>
<feature type="region of interest" description="Disordered" evidence="8">
    <location>
        <begin position="186"/>
        <end position="220"/>
    </location>
</feature>
<comment type="subcellular location">
    <subcellularLocation>
        <location evidence="1">Cytoplasm</location>
        <location evidence="1">Cytoskeleton</location>
        <location evidence="1">Spindle</location>
    </subcellularLocation>
</comment>